<dbReference type="PANTHER" id="PTHR21315">
    <property type="entry name" value="APRATAXIN AND PNK-LIKE FACTOR-RELATED"/>
    <property type="match status" value="1"/>
</dbReference>
<evidence type="ECO:0000313" key="3">
    <source>
        <dbReference type="EMBL" id="GCC28924.1"/>
    </source>
</evidence>
<accession>A0A401SEY9</accession>
<dbReference type="OMA" id="PCFYRSS"/>
<evidence type="ECO:0000256" key="1">
    <source>
        <dbReference type="SAM" id="MobiDB-lite"/>
    </source>
</evidence>
<dbReference type="GO" id="GO:0008408">
    <property type="term" value="F:3'-5' exonuclease activity"/>
    <property type="evidence" value="ECO:0007669"/>
    <property type="project" value="InterPro"/>
</dbReference>
<protein>
    <recommendedName>
        <fullName evidence="2">PBZ-type domain-containing protein</fullName>
    </recommendedName>
</protein>
<feature type="compositionally biased region" description="Basic and acidic residues" evidence="1">
    <location>
        <begin position="464"/>
        <end position="474"/>
    </location>
</feature>
<dbReference type="GO" id="GO:0005634">
    <property type="term" value="C:nucleus"/>
    <property type="evidence" value="ECO:0007669"/>
    <property type="project" value="TreeGrafter"/>
</dbReference>
<feature type="compositionally biased region" description="Basic and acidic residues" evidence="1">
    <location>
        <begin position="370"/>
        <end position="381"/>
    </location>
</feature>
<gene>
    <name evidence="3" type="ORF">chiPu_0007358</name>
</gene>
<sequence>MELEPEDGSGNIALAGGLTAVGRGPLLRVSDKRVSRNHGLLEVLDGKLRIKPLHTNPCFYRSSNGDQLLPLAKDEWHWLNPGDCFSLLPDKYIFKVILPSFEQTLRNSDLSSFEDDEQSNPAGSLHKEKGDVSEGPDIPLGYSQKPTTSSEALTADNYFRQQSSRIEPNGILQKVSESEQLKSGHAAPAIVQRKRILPAWMLQVTAEMQDSSSAVSKKGNAMGQGRGNAGQTKTQVTQPGRKRHESGENVRENEATDQPQEKKGRRRKTQPNKDEDQSKNNTEGNTPGANSANAKSKEEKKNNLDGPSKCNYKLMVGDSGEAKNRHGLDSQRSHELSDWEMNVKEKEEEEEVELMSRQSEQKSAQTLETSHTRDKSSRPAPDEAGAAEGTKTFQTVEQSKPRRAPCMYGSNCYRKNPLHFQELSHPGDPDYEELAGEEEDDDKPECPFGTACYRKNPQHKKEYKHTQPPESEFRRPKRKGSQKDKRGLNGESDDDGEPNQYDLNDSFIDDEEEDLEPTDEDSDWEPSSDSDEDIETLTKEANRFVRNKK</sequence>
<feature type="region of interest" description="Disordered" evidence="1">
    <location>
        <begin position="211"/>
        <end position="549"/>
    </location>
</feature>
<dbReference type="InterPro" id="IPR008984">
    <property type="entry name" value="SMAD_FHA_dom_sf"/>
</dbReference>
<dbReference type="Pfam" id="PF10283">
    <property type="entry name" value="zf-CCHH"/>
    <property type="match status" value="2"/>
</dbReference>
<dbReference type="InterPro" id="IPR019406">
    <property type="entry name" value="APLF_PBZ"/>
</dbReference>
<dbReference type="SUPFAM" id="SSF49879">
    <property type="entry name" value="SMAD/FHA domain"/>
    <property type="match status" value="1"/>
</dbReference>
<organism evidence="3 4">
    <name type="scientific">Chiloscyllium punctatum</name>
    <name type="common">Brownbanded bambooshark</name>
    <name type="synonym">Hemiscyllium punctatum</name>
    <dbReference type="NCBI Taxonomy" id="137246"/>
    <lineage>
        <taxon>Eukaryota</taxon>
        <taxon>Metazoa</taxon>
        <taxon>Chordata</taxon>
        <taxon>Craniata</taxon>
        <taxon>Vertebrata</taxon>
        <taxon>Chondrichthyes</taxon>
        <taxon>Elasmobranchii</taxon>
        <taxon>Galeomorphii</taxon>
        <taxon>Galeoidea</taxon>
        <taxon>Orectolobiformes</taxon>
        <taxon>Hemiscylliidae</taxon>
        <taxon>Chiloscyllium</taxon>
    </lineage>
</organism>
<dbReference type="Gene3D" id="2.60.200.20">
    <property type="match status" value="1"/>
</dbReference>
<feature type="region of interest" description="Disordered" evidence="1">
    <location>
        <begin position="109"/>
        <end position="150"/>
    </location>
</feature>
<evidence type="ECO:0000259" key="2">
    <source>
        <dbReference type="Pfam" id="PF10283"/>
    </source>
</evidence>
<dbReference type="GO" id="GO:0035861">
    <property type="term" value="C:site of double-strand break"/>
    <property type="evidence" value="ECO:0007669"/>
    <property type="project" value="TreeGrafter"/>
</dbReference>
<feature type="compositionally biased region" description="Basic and acidic residues" evidence="1">
    <location>
        <begin position="320"/>
        <end position="346"/>
    </location>
</feature>
<feature type="domain" description="PBZ-type" evidence="2">
    <location>
        <begin position="443"/>
        <end position="467"/>
    </location>
</feature>
<feature type="compositionally biased region" description="Polar residues" evidence="1">
    <location>
        <begin position="279"/>
        <end position="288"/>
    </location>
</feature>
<reference evidence="3 4" key="1">
    <citation type="journal article" date="2018" name="Nat. Ecol. Evol.">
        <title>Shark genomes provide insights into elasmobranch evolution and the origin of vertebrates.</title>
        <authorList>
            <person name="Hara Y"/>
            <person name="Yamaguchi K"/>
            <person name="Onimaru K"/>
            <person name="Kadota M"/>
            <person name="Koyanagi M"/>
            <person name="Keeley SD"/>
            <person name="Tatsumi K"/>
            <person name="Tanaka K"/>
            <person name="Motone F"/>
            <person name="Kageyama Y"/>
            <person name="Nozu R"/>
            <person name="Adachi N"/>
            <person name="Nishimura O"/>
            <person name="Nakagawa R"/>
            <person name="Tanegashima C"/>
            <person name="Kiyatake I"/>
            <person name="Matsumoto R"/>
            <person name="Murakumo K"/>
            <person name="Nishida K"/>
            <person name="Terakita A"/>
            <person name="Kuratani S"/>
            <person name="Sato K"/>
            <person name="Hyodo S Kuraku.S."/>
        </authorList>
    </citation>
    <scope>NUCLEOTIDE SEQUENCE [LARGE SCALE GENOMIC DNA]</scope>
</reference>
<dbReference type="EMBL" id="BEZZ01000225">
    <property type="protein sequence ID" value="GCC28924.1"/>
    <property type="molecule type" value="Genomic_DNA"/>
</dbReference>
<dbReference type="Proteomes" id="UP000287033">
    <property type="component" value="Unassembled WGS sequence"/>
</dbReference>
<dbReference type="STRING" id="137246.A0A401SEY9"/>
<dbReference type="FunFam" id="2.60.200.20:FF:000061">
    <property type="entry name" value="Zgc:165656 protein"/>
    <property type="match status" value="1"/>
</dbReference>
<feature type="compositionally biased region" description="Polar residues" evidence="1">
    <location>
        <begin position="229"/>
        <end position="238"/>
    </location>
</feature>
<feature type="compositionally biased region" description="Basic and acidic residues" evidence="1">
    <location>
        <begin position="245"/>
        <end position="262"/>
    </location>
</feature>
<comment type="caution">
    <text evidence="3">The sequence shown here is derived from an EMBL/GenBank/DDBJ whole genome shotgun (WGS) entry which is preliminary data.</text>
</comment>
<dbReference type="GO" id="GO:0003906">
    <property type="term" value="F:DNA-(apurinic or apyrimidinic site) endonuclease activity"/>
    <property type="evidence" value="ECO:0007669"/>
    <property type="project" value="InterPro"/>
</dbReference>
<dbReference type="OrthoDB" id="10256774at2759"/>
<feature type="compositionally biased region" description="Acidic residues" evidence="1">
    <location>
        <begin position="507"/>
        <end position="535"/>
    </location>
</feature>
<evidence type="ECO:0000313" key="4">
    <source>
        <dbReference type="Proteomes" id="UP000287033"/>
    </source>
</evidence>
<feature type="domain" description="PBZ-type" evidence="2">
    <location>
        <begin position="403"/>
        <end position="428"/>
    </location>
</feature>
<dbReference type="AlphaFoldDB" id="A0A401SEY9"/>
<dbReference type="GO" id="GO:0006302">
    <property type="term" value="P:double-strand break repair"/>
    <property type="evidence" value="ECO:0007669"/>
    <property type="project" value="InterPro"/>
</dbReference>
<feature type="compositionally biased region" description="Polar residues" evidence="1">
    <location>
        <begin position="356"/>
        <end position="369"/>
    </location>
</feature>
<name>A0A401SEY9_CHIPU</name>
<feature type="compositionally biased region" description="Acidic residues" evidence="1">
    <location>
        <begin position="429"/>
        <end position="443"/>
    </location>
</feature>
<proteinExistence type="predicted"/>
<keyword evidence="4" id="KW-1185">Reference proteome</keyword>
<dbReference type="CDD" id="cd22717">
    <property type="entry name" value="FHA_APLF"/>
    <property type="match status" value="1"/>
</dbReference>
<dbReference type="PANTHER" id="PTHR21315:SF2">
    <property type="entry name" value="APRATAXIN AND PNK-LIKE FACTOR"/>
    <property type="match status" value="1"/>
</dbReference>
<dbReference type="InterPro" id="IPR039253">
    <property type="entry name" value="APLF"/>
</dbReference>